<dbReference type="InterPro" id="IPR000315">
    <property type="entry name" value="Znf_B-box"/>
</dbReference>
<dbReference type="Pfam" id="PF13445">
    <property type="entry name" value="zf-RING_UBOX"/>
    <property type="match status" value="1"/>
</dbReference>
<evidence type="ECO:0008006" key="15">
    <source>
        <dbReference type="Google" id="ProtNLM"/>
    </source>
</evidence>
<dbReference type="EMBL" id="RCHS01001562">
    <property type="protein sequence ID" value="RMX52840.1"/>
    <property type="molecule type" value="Genomic_DNA"/>
</dbReference>
<dbReference type="PROSITE" id="PS50119">
    <property type="entry name" value="ZF_BBOX"/>
    <property type="match status" value="3"/>
</dbReference>
<dbReference type="Pfam" id="PF00630">
    <property type="entry name" value="Filamin"/>
    <property type="match status" value="3"/>
</dbReference>
<accession>A0A3M6UGN6</accession>
<feature type="repeat" description="Filamin" evidence="8">
    <location>
        <begin position="903"/>
        <end position="1006"/>
    </location>
</feature>
<feature type="repeat" description="NHL" evidence="9">
    <location>
        <begin position="592"/>
        <end position="635"/>
    </location>
</feature>
<dbReference type="Gene3D" id="3.30.160.60">
    <property type="entry name" value="Classic Zinc Finger"/>
    <property type="match status" value="3"/>
</dbReference>
<dbReference type="Gene3D" id="2.120.10.30">
    <property type="entry name" value="TolB, C-terminal domain"/>
    <property type="match status" value="7"/>
</dbReference>
<keyword evidence="6" id="KW-0862">Zinc</keyword>
<dbReference type="PROSITE" id="PS50194">
    <property type="entry name" value="FILAMIN_REPEAT"/>
    <property type="match status" value="3"/>
</dbReference>
<evidence type="ECO:0000256" key="1">
    <source>
        <dbReference type="ARBA" id="ARBA00008518"/>
    </source>
</evidence>
<feature type="repeat" description="Filamin" evidence="8">
    <location>
        <begin position="300"/>
        <end position="398"/>
    </location>
</feature>
<dbReference type="PROSITE" id="PS00518">
    <property type="entry name" value="ZF_RING_1"/>
    <property type="match status" value="1"/>
</dbReference>
<keyword evidence="3" id="KW-0479">Metal-binding</keyword>
<keyword evidence="14" id="KW-1185">Reference proteome</keyword>
<sequence>MEPLVENLKKQVTCSICLDTYTDPKILSCFHTFCCKCLKKHARNTHGQGKFRCPECQAEIDLPKGNRFDRLSTSFIHNSLLGLLEMEHREDLLRPPFCSQHKNERLRYFCSSDEACICPVCLVEDHRGHEFDVIEKAVEEDKKHIMLNVDTIKEKVNLFREEIGKLEITSEDVEMFIAIAKQEVSEAAQHVITKTRQKEQQLLESLEMTRRKRIELINSAKEELESLVNQMNQAAEFAENLVQRSSPLDIIQTKTALKQKFQELRGVEISRHHPTTFVKFTAASQHDLKLGFIQLYDDAANAAKSTLEGLDQTFQAGVEAEFTLCLKTAEGEICNQADLREQVEWLIKPTEDVTNVTVQQREDCNLRLKFTPKMPGTYSLKVKVNGEKLSTSPFTLKVKERQLVVVGELDLKFNQGQEFKGPNGIAVNRQGDIAVVDYHRDCVFVFDKEGNCLKQFGKEGTHPGQFKNPNGVSFLNNNEILIADQSNNRIQHINIQTGTVVKTFGKKGVRKGHFKTPLSICLDDTERIVFSEFHNNRVQVMSKEGEALFTIGDSGPEKLSTPYSCIPYKNIFLVTERDNHVIKAFDASKTFLYKFGEKGNQDGQFTSPRGMCLGGSDNLLVCDYLNNRVQQFSLDDRFTGKTTVPLQSPFQIVTALDGRILFGENGNQDGQFNSPRGMCLDGPNNLLAEINLPVGNRFDRLPTSFHHNSLVGLLETEHREALLRPPVCSQHKNERLRYFCSSCEACICPVCFAEDHRGHEFDVIEKAVQEDKKYIMLNVDTIKEKANLFREELRKLEKTSEDVEMIIAIAKQEVSGAAQHVIKKTRQQEKQLLESLEMTRRKRIERIHSAKQELESLVKQMNQAAEFAENLVQSSLNIIQTKRTLKQKFQELCGVEISRHHPTTFEPAKAAKSTLEGLDRTFQAGVEAELTLCSKTAEGETSYQADLSDQVEWLIKPTEDVTNVTVQAGEEGNLRLKFTPKVPGAYSVEVKINGEKLPTCPFNLPVKERELVVVGELDLKFNQGQEFSGPSGIAVNKQGDIAVVDNIGHCVFVFNKEGNCLKQIGKEGVDPGQFKHPTGVLFLNDHEVLVTDCANNRIQHINIQTGTVLKTFGKKDEGKGHFMSPFSVHLDHANRLVVTEICNNRVQVMSKEGEALFTIGDSGPVKLSKPHSCISYKNIFLVTEINNHVVKAFDSSKTFLYKFGKKGNQDGQFNKPCGMCLDGSDNLLVCDYLNNRVQQFSLDGRFTGKTTVPLKDPRRIVTAPDGRILVTSRTAKKIYILRRKSIYQNVIASTVCPPAFTKIAGVEAEFTLCPKTAEGETSYQADLSDQVEWLIKPTEDPPFCSQHKSERLRYFCSSCEACICPVCFAEDHRGHEFDVIEKRVQEDKKHIMLNVDTIKEKEKLFREEIRKLEKTSEDVEMIIAIAKQDVSEAAQHVIIETRQQEKQLLDSLEMTRRKRIEQIKSAKQELEFLVKQMNQAAKLAEGLVQRWSGLHIVSNMTTLKQKFQKLCGVKISRHHPTTFVKFTAASQQDLKLGFIQLTEKPAKAAKSTVKGLDQTFQAGVEVELTLCPKTAEGEICNQADFHDQVELLLKPAVDVTNVTVQEKGEGNLRLKFTPKVPGAYSVEVKINGEKLPTCPRELFTTNWKRRNRSWTIQKSKWGERKGNFKTPLSICLDDTERTVVTEFNNNRVQVMSKEGEALFTIGDNSPEKLSTPYGCVPYKNIFLVTERDNHVIKAFDASNTFQYKFGEKGNQDRQFDAPRGMCLDGSNNLLVCDSNNNRVQQFSLDGRFTGKTTVPLQGPSRIVAAPDGRILVSCKKASKIHILSNNRVQQFSLDGRFTGKTIVPLLGPRRIATAPDGRILVSCKVAKKIYILRPS</sequence>
<evidence type="ECO:0000256" key="2">
    <source>
        <dbReference type="ARBA" id="ARBA00022553"/>
    </source>
</evidence>
<feature type="repeat" description="NHL" evidence="9">
    <location>
        <begin position="1657"/>
        <end position="1698"/>
    </location>
</feature>
<dbReference type="InterPro" id="IPR001841">
    <property type="entry name" value="Znf_RING"/>
</dbReference>
<dbReference type="SUPFAM" id="SSF57845">
    <property type="entry name" value="B-box zinc-binding domain"/>
    <property type="match status" value="3"/>
</dbReference>
<dbReference type="PROSITE" id="PS51125">
    <property type="entry name" value="NHL"/>
    <property type="match status" value="10"/>
</dbReference>
<dbReference type="InterPro" id="IPR001258">
    <property type="entry name" value="NHL_repeat"/>
</dbReference>
<dbReference type="InterPro" id="IPR014756">
    <property type="entry name" value="Ig_E-set"/>
</dbReference>
<dbReference type="InterPro" id="IPR013783">
    <property type="entry name" value="Ig-like_fold"/>
</dbReference>
<evidence type="ECO:0000256" key="7">
    <source>
        <dbReference type="PROSITE-ProRule" id="PRU00024"/>
    </source>
</evidence>
<dbReference type="InterPro" id="IPR001298">
    <property type="entry name" value="Filamin/ABP280_rpt"/>
</dbReference>
<keyword evidence="5 7" id="KW-0863">Zinc-finger</keyword>
<evidence type="ECO:0000259" key="12">
    <source>
        <dbReference type="PROSITE" id="PS50119"/>
    </source>
</evidence>
<dbReference type="GO" id="GO:0043161">
    <property type="term" value="P:proteasome-mediated ubiquitin-dependent protein catabolic process"/>
    <property type="evidence" value="ECO:0007669"/>
    <property type="project" value="TreeGrafter"/>
</dbReference>
<feature type="repeat" description="NHL" evidence="9">
    <location>
        <begin position="501"/>
        <end position="544"/>
    </location>
</feature>
<name>A0A3M6UGN6_POCDA</name>
<dbReference type="InterPro" id="IPR017868">
    <property type="entry name" value="Filamin/ABP280_repeat-like"/>
</dbReference>
<feature type="domain" description="B box-type" evidence="12">
    <location>
        <begin position="93"/>
        <end position="134"/>
    </location>
</feature>
<dbReference type="InterPro" id="IPR011042">
    <property type="entry name" value="6-blade_b-propeller_TolB-like"/>
</dbReference>
<evidence type="ECO:0000256" key="4">
    <source>
        <dbReference type="ARBA" id="ARBA00022737"/>
    </source>
</evidence>
<dbReference type="InterPro" id="IPR017907">
    <property type="entry name" value="Znf_RING_CS"/>
</dbReference>
<dbReference type="SUPFAM" id="SSF81296">
    <property type="entry name" value="E set domains"/>
    <property type="match status" value="3"/>
</dbReference>
<keyword evidence="4" id="KW-0677">Repeat</keyword>
<dbReference type="GO" id="GO:0061630">
    <property type="term" value="F:ubiquitin protein ligase activity"/>
    <property type="evidence" value="ECO:0007669"/>
    <property type="project" value="TreeGrafter"/>
</dbReference>
<proteinExistence type="inferred from homology"/>
<dbReference type="Gene3D" id="2.60.40.10">
    <property type="entry name" value="Immunoglobulins"/>
    <property type="match status" value="3"/>
</dbReference>
<dbReference type="GO" id="GO:0000209">
    <property type="term" value="P:protein polyubiquitination"/>
    <property type="evidence" value="ECO:0007669"/>
    <property type="project" value="TreeGrafter"/>
</dbReference>
<dbReference type="SMART" id="SM00336">
    <property type="entry name" value="BBOX"/>
    <property type="match status" value="3"/>
</dbReference>
<feature type="coiled-coil region" evidence="10">
    <location>
        <begin position="779"/>
        <end position="871"/>
    </location>
</feature>
<dbReference type="InterPro" id="IPR013083">
    <property type="entry name" value="Znf_RING/FYVE/PHD"/>
</dbReference>
<evidence type="ECO:0000259" key="11">
    <source>
        <dbReference type="PROSITE" id="PS50089"/>
    </source>
</evidence>
<feature type="repeat" description="NHL" evidence="9">
    <location>
        <begin position="1026"/>
        <end position="1057"/>
    </location>
</feature>
<dbReference type="Pfam" id="PF01436">
    <property type="entry name" value="NHL"/>
    <property type="match status" value="4"/>
</dbReference>
<keyword evidence="10" id="KW-0175">Coiled coil</keyword>
<evidence type="ECO:0000256" key="5">
    <source>
        <dbReference type="ARBA" id="ARBA00022771"/>
    </source>
</evidence>
<feature type="repeat" description="NHL" evidence="9">
    <location>
        <begin position="1109"/>
        <end position="1152"/>
    </location>
</feature>
<dbReference type="PANTHER" id="PTHR24104:SF57">
    <property type="entry name" value="BEE-MILK PROTEIN"/>
    <property type="match status" value="1"/>
</dbReference>
<dbReference type="SMART" id="SM00557">
    <property type="entry name" value="IG_FLMN"/>
    <property type="match status" value="3"/>
</dbReference>
<comment type="caution">
    <text evidence="13">The sequence shown here is derived from an EMBL/GenBank/DDBJ whole genome shotgun (WGS) entry which is preliminary data.</text>
</comment>
<dbReference type="CDD" id="cd19769">
    <property type="entry name" value="Bbox2_TRIM16-like"/>
    <property type="match status" value="1"/>
</dbReference>
<dbReference type="CDD" id="cd05819">
    <property type="entry name" value="NHL"/>
    <property type="match status" value="3"/>
</dbReference>
<dbReference type="InterPro" id="IPR050952">
    <property type="entry name" value="TRIM-NHL_E3_ligases"/>
</dbReference>
<feature type="repeat" description="NHL" evidence="9">
    <location>
        <begin position="1200"/>
        <end position="1243"/>
    </location>
</feature>
<dbReference type="Gene3D" id="3.30.40.10">
    <property type="entry name" value="Zinc/RING finger domain, C3HC4 (zinc finger)"/>
    <property type="match status" value="1"/>
</dbReference>
<gene>
    <name evidence="13" type="ORF">pdam_00011341</name>
</gene>
<dbReference type="PANTHER" id="PTHR24104">
    <property type="entry name" value="E3 UBIQUITIN-PROTEIN LIGASE NHLRC1-RELATED"/>
    <property type="match status" value="1"/>
</dbReference>
<feature type="repeat" description="NHL" evidence="9">
    <location>
        <begin position="1061"/>
        <end position="1104"/>
    </location>
</feature>
<feature type="repeat" description="Filamin" evidence="8">
    <location>
        <begin position="1543"/>
        <end position="1644"/>
    </location>
</feature>
<feature type="repeat" description="NHL" evidence="9">
    <location>
        <begin position="1746"/>
        <end position="1789"/>
    </location>
</feature>
<evidence type="ECO:0000256" key="9">
    <source>
        <dbReference type="PROSITE-ProRule" id="PRU00504"/>
    </source>
</evidence>
<feature type="domain" description="B box-type" evidence="12">
    <location>
        <begin position="1339"/>
        <end position="1380"/>
    </location>
</feature>
<evidence type="ECO:0000313" key="14">
    <source>
        <dbReference type="Proteomes" id="UP000275408"/>
    </source>
</evidence>
<reference evidence="13 14" key="1">
    <citation type="journal article" date="2018" name="Sci. Rep.">
        <title>Comparative analysis of the Pocillopora damicornis genome highlights role of immune system in coral evolution.</title>
        <authorList>
            <person name="Cunning R."/>
            <person name="Bay R.A."/>
            <person name="Gillette P."/>
            <person name="Baker A.C."/>
            <person name="Traylor-Knowles N."/>
        </authorList>
    </citation>
    <scope>NUCLEOTIDE SEQUENCE [LARGE SCALE GENOMIC DNA]</scope>
    <source>
        <strain evidence="13">RSMAS</strain>
        <tissue evidence="13">Whole animal</tissue>
    </source>
</reference>
<feature type="repeat" description="NHL" evidence="9">
    <location>
        <begin position="418"/>
        <end position="449"/>
    </location>
</feature>
<dbReference type="InterPro" id="IPR027370">
    <property type="entry name" value="Znf-RING_euk"/>
</dbReference>
<feature type="domain" description="B box-type" evidence="12">
    <location>
        <begin position="723"/>
        <end position="764"/>
    </location>
</feature>
<protein>
    <recommendedName>
        <fullName evidence="15">E3 ubiquitin-protein ligase TRIM71</fullName>
    </recommendedName>
</protein>
<dbReference type="Pfam" id="PF00643">
    <property type="entry name" value="zf-B_box"/>
    <property type="match status" value="3"/>
</dbReference>
<feature type="domain" description="RING-type" evidence="11">
    <location>
        <begin position="14"/>
        <end position="57"/>
    </location>
</feature>
<feature type="coiled-coil region" evidence="10">
    <location>
        <begin position="214"/>
        <end position="241"/>
    </location>
</feature>
<evidence type="ECO:0000256" key="3">
    <source>
        <dbReference type="ARBA" id="ARBA00022723"/>
    </source>
</evidence>
<dbReference type="PROSITE" id="PS50089">
    <property type="entry name" value="ZF_RING_2"/>
    <property type="match status" value="1"/>
</dbReference>
<dbReference type="SUPFAM" id="SSF57850">
    <property type="entry name" value="RING/U-box"/>
    <property type="match status" value="1"/>
</dbReference>
<organism evidence="13 14">
    <name type="scientific">Pocillopora damicornis</name>
    <name type="common">Cauliflower coral</name>
    <name type="synonym">Millepora damicornis</name>
    <dbReference type="NCBI Taxonomy" id="46731"/>
    <lineage>
        <taxon>Eukaryota</taxon>
        <taxon>Metazoa</taxon>
        <taxon>Cnidaria</taxon>
        <taxon>Anthozoa</taxon>
        <taxon>Hexacorallia</taxon>
        <taxon>Scleractinia</taxon>
        <taxon>Astrocoeniina</taxon>
        <taxon>Pocilloporidae</taxon>
        <taxon>Pocillopora</taxon>
    </lineage>
</organism>
<evidence type="ECO:0000313" key="13">
    <source>
        <dbReference type="EMBL" id="RMX52840.1"/>
    </source>
</evidence>
<dbReference type="GO" id="GO:0008270">
    <property type="term" value="F:zinc ion binding"/>
    <property type="evidence" value="ECO:0007669"/>
    <property type="project" value="UniProtKB-KW"/>
</dbReference>
<feature type="coiled-coil region" evidence="10">
    <location>
        <begin position="1449"/>
        <end position="1483"/>
    </location>
</feature>
<feature type="repeat" description="NHL" evidence="9">
    <location>
        <begin position="453"/>
        <end position="496"/>
    </location>
</feature>
<evidence type="ECO:0000256" key="8">
    <source>
        <dbReference type="PROSITE-ProRule" id="PRU00087"/>
    </source>
</evidence>
<dbReference type="Proteomes" id="UP000275408">
    <property type="component" value="Unassembled WGS sequence"/>
</dbReference>
<evidence type="ECO:0000256" key="6">
    <source>
        <dbReference type="ARBA" id="ARBA00022833"/>
    </source>
</evidence>
<dbReference type="OrthoDB" id="5951542at2759"/>
<keyword evidence="2" id="KW-0597">Phosphoprotein</keyword>
<dbReference type="SUPFAM" id="SSF101898">
    <property type="entry name" value="NHL repeat"/>
    <property type="match status" value="3"/>
</dbReference>
<evidence type="ECO:0000256" key="10">
    <source>
        <dbReference type="SAM" id="Coils"/>
    </source>
</evidence>
<dbReference type="SMART" id="SM00184">
    <property type="entry name" value="RING"/>
    <property type="match status" value="1"/>
</dbReference>
<comment type="similarity">
    <text evidence="1">Belongs to the TRIM/RBCC family.</text>
</comment>